<dbReference type="CDD" id="cd09112">
    <property type="entry name" value="PLDc_CLS_2"/>
    <property type="match status" value="1"/>
</dbReference>
<dbReference type="InterPro" id="IPR025202">
    <property type="entry name" value="PLD-like_dom"/>
</dbReference>
<evidence type="ECO:0000259" key="14">
    <source>
        <dbReference type="PROSITE" id="PS50035"/>
    </source>
</evidence>
<feature type="transmembrane region" description="Helical" evidence="12">
    <location>
        <begin position="55"/>
        <end position="75"/>
    </location>
</feature>
<dbReference type="SUPFAM" id="SSF56024">
    <property type="entry name" value="Phospholipase D/nuclease"/>
    <property type="match status" value="2"/>
</dbReference>
<keyword evidence="2 12" id="KW-1003">Cell membrane</keyword>
<dbReference type="InterPro" id="IPR022924">
    <property type="entry name" value="Cardiolipin_synthase"/>
</dbReference>
<dbReference type="SMART" id="SM00155">
    <property type="entry name" value="PLDc"/>
    <property type="match status" value="2"/>
</dbReference>
<evidence type="ECO:0000256" key="4">
    <source>
        <dbReference type="ARBA" id="ARBA00022679"/>
    </source>
</evidence>
<evidence type="ECO:0000313" key="15">
    <source>
        <dbReference type="EMBL" id="SDE44880.1"/>
    </source>
</evidence>
<comment type="similarity">
    <text evidence="12">Belongs to the phospholipase D family. Cardiolipin synthase subfamily.</text>
</comment>
<dbReference type="GO" id="GO:0005886">
    <property type="term" value="C:plasma membrane"/>
    <property type="evidence" value="ECO:0007669"/>
    <property type="project" value="UniProtKB-SubCell"/>
</dbReference>
<dbReference type="Proteomes" id="UP000199109">
    <property type="component" value="Unassembled WGS sequence"/>
</dbReference>
<feature type="domain" description="PLD phosphodiesterase" evidence="14">
    <location>
        <begin position="227"/>
        <end position="254"/>
    </location>
</feature>
<evidence type="ECO:0000256" key="10">
    <source>
        <dbReference type="ARBA" id="ARBA00023209"/>
    </source>
</evidence>
<dbReference type="PROSITE" id="PS50035">
    <property type="entry name" value="PLD"/>
    <property type="match status" value="2"/>
</dbReference>
<keyword evidence="7 12" id="KW-1133">Transmembrane helix</keyword>
<feature type="active site" evidence="12">
    <location>
        <position position="232"/>
    </location>
</feature>
<feature type="active site" evidence="12">
    <location>
        <position position="239"/>
    </location>
</feature>
<feature type="active site" evidence="12">
    <location>
        <position position="407"/>
    </location>
</feature>
<accession>A0A1G7D1H9</accession>
<evidence type="ECO:0000256" key="1">
    <source>
        <dbReference type="ARBA" id="ARBA00004651"/>
    </source>
</evidence>
<keyword evidence="16" id="KW-1185">Reference proteome</keyword>
<proteinExistence type="inferred from homology"/>
<evidence type="ECO:0000256" key="6">
    <source>
        <dbReference type="ARBA" id="ARBA00022737"/>
    </source>
</evidence>
<dbReference type="GO" id="GO:0008808">
    <property type="term" value="F:cardiolipin synthase activity"/>
    <property type="evidence" value="ECO:0007669"/>
    <property type="project" value="UniProtKB-UniRule"/>
</dbReference>
<keyword evidence="3 12" id="KW-0444">Lipid biosynthesis</keyword>
<evidence type="ECO:0000256" key="7">
    <source>
        <dbReference type="ARBA" id="ARBA00022989"/>
    </source>
</evidence>
<dbReference type="GO" id="GO:0032049">
    <property type="term" value="P:cardiolipin biosynthetic process"/>
    <property type="evidence" value="ECO:0007669"/>
    <property type="project" value="UniProtKB-UniRule"/>
</dbReference>
<sequence>MIDIIFITKQTAYFSHRFIKLRQMLYTIFFIIYVVIALAIVISLLVNGVRPSKTLAWLLAIFTIPVGGILLYLMVGRNRRKKRWERLSKEIVRTDGGTVIPETPKINEKHKKLIRLIQQNSGFNPSENNEVVYLKDGKTTFKTIFSTLETATDYIHLQYYIFEEGELADKLLELFRTKMLQGVKIRLIYDGIGSFSLSRPYLKKLKQIGVEVFPFLPFSFGRFLVSLNYRNHRKIIVVDGVTAFTGGINVSDKYLKDDTILGKWHDMHLKIQGPAVDELNQVFLVDWQLVSGQEIRPSRKTASFVGGESTVQIVSSGPDDDFPAIEQVYFSIINSAERYLYITNPYIIPGQSILTALETAALSGVDVRLLISEKNDSRLVNWSVRSYFEPLLRAGIKVYLFPDGFLHSKIMLSDDAIASVGTANIDVRSFEQNYEVNAIIYDPKVVTALKEDFLQDSQGSRQLTYQEHQKRSWPDKLKEGFAKVFSPIL</sequence>
<keyword evidence="8 12" id="KW-0443">Lipid metabolism</keyword>
<feature type="domain" description="PLD phosphodiesterase" evidence="14">
    <location>
        <begin position="402"/>
        <end position="429"/>
    </location>
</feature>
<feature type="active site" evidence="12">
    <location>
        <position position="414"/>
    </location>
</feature>
<comment type="subcellular location">
    <subcellularLocation>
        <location evidence="1 12">Cell membrane</location>
        <topology evidence="1 12">Multi-pass membrane protein</topology>
    </subcellularLocation>
</comment>
<evidence type="ECO:0000256" key="3">
    <source>
        <dbReference type="ARBA" id="ARBA00022516"/>
    </source>
</evidence>
<reference evidence="15 16" key="1">
    <citation type="submission" date="2016-10" db="EMBL/GenBank/DDBJ databases">
        <authorList>
            <person name="de Groot N.N."/>
        </authorList>
    </citation>
    <scope>NUCLEOTIDE SEQUENCE [LARGE SCALE GENOMIC DNA]</scope>
    <source>
        <strain evidence="15 16">DSM 23421</strain>
    </source>
</reference>
<keyword evidence="5 12" id="KW-0812">Transmembrane</keyword>
<evidence type="ECO:0000313" key="16">
    <source>
        <dbReference type="Proteomes" id="UP000199109"/>
    </source>
</evidence>
<evidence type="ECO:0000256" key="12">
    <source>
        <dbReference type="HAMAP-Rule" id="MF_01916"/>
    </source>
</evidence>
<keyword evidence="6" id="KW-0677">Repeat</keyword>
<evidence type="ECO:0000256" key="11">
    <source>
        <dbReference type="ARBA" id="ARBA00023264"/>
    </source>
</evidence>
<dbReference type="Pfam" id="PF13091">
    <property type="entry name" value="PLDc_2"/>
    <property type="match status" value="2"/>
</dbReference>
<comment type="function">
    <text evidence="12">Catalyzes the reversible phosphatidyl group transfer from one phosphatidylglycerol molecule to another to form cardiolipin (CL) (diphosphatidylglycerol) and glycerol.</text>
</comment>
<evidence type="ECO:0000256" key="9">
    <source>
        <dbReference type="ARBA" id="ARBA00023136"/>
    </source>
</evidence>
<dbReference type="RefSeq" id="WP_245726508.1">
    <property type="nucleotide sequence ID" value="NZ_FNAO01000005.1"/>
</dbReference>
<evidence type="ECO:0000256" key="8">
    <source>
        <dbReference type="ARBA" id="ARBA00023098"/>
    </source>
</evidence>
<keyword evidence="10 12" id="KW-0594">Phospholipid biosynthesis</keyword>
<dbReference type="InterPro" id="IPR001736">
    <property type="entry name" value="PLipase_D/transphosphatidylase"/>
</dbReference>
<evidence type="ECO:0000256" key="5">
    <source>
        <dbReference type="ARBA" id="ARBA00022692"/>
    </source>
</evidence>
<dbReference type="EC" id="2.7.8.-" evidence="12 13"/>
<gene>
    <name evidence="15" type="ORF">SAMN05421636_105107</name>
</gene>
<feature type="active site" evidence="12">
    <location>
        <position position="234"/>
    </location>
</feature>
<keyword evidence="11 12" id="KW-1208">Phospholipid metabolism</keyword>
<evidence type="ECO:0000256" key="13">
    <source>
        <dbReference type="NCBIfam" id="TIGR04265"/>
    </source>
</evidence>
<feature type="transmembrane region" description="Helical" evidence="12">
    <location>
        <begin position="25"/>
        <end position="49"/>
    </location>
</feature>
<keyword evidence="4 12" id="KW-0808">Transferase</keyword>
<dbReference type="Pfam" id="PF13396">
    <property type="entry name" value="PLDc_N"/>
    <property type="match status" value="1"/>
</dbReference>
<dbReference type="EMBL" id="FNAO01000005">
    <property type="protein sequence ID" value="SDE44880.1"/>
    <property type="molecule type" value="Genomic_DNA"/>
</dbReference>
<organism evidence="15 16">
    <name type="scientific">Pricia antarctica</name>
    <dbReference type="NCBI Taxonomy" id="641691"/>
    <lineage>
        <taxon>Bacteria</taxon>
        <taxon>Pseudomonadati</taxon>
        <taxon>Bacteroidota</taxon>
        <taxon>Flavobacteriia</taxon>
        <taxon>Flavobacteriales</taxon>
        <taxon>Flavobacteriaceae</taxon>
        <taxon>Pricia</taxon>
    </lineage>
</organism>
<dbReference type="InterPro" id="IPR027379">
    <property type="entry name" value="CLS_N"/>
</dbReference>
<name>A0A1G7D1H9_9FLAO</name>
<dbReference type="PANTHER" id="PTHR21248:SF22">
    <property type="entry name" value="PHOSPHOLIPASE D"/>
    <property type="match status" value="1"/>
</dbReference>
<dbReference type="CDD" id="cd09110">
    <property type="entry name" value="PLDc_CLS_1"/>
    <property type="match status" value="1"/>
</dbReference>
<dbReference type="AlphaFoldDB" id="A0A1G7D1H9"/>
<dbReference type="HAMAP" id="MF_01916">
    <property type="entry name" value="Cardiolipin_synth_Cls"/>
    <property type="match status" value="1"/>
</dbReference>
<protein>
    <recommendedName>
        <fullName evidence="12 13">Cardiolipin synthase</fullName>
        <shortName evidence="12">CL synthase</shortName>
        <ecNumber evidence="12 13">2.7.8.-</ecNumber>
    </recommendedName>
</protein>
<comment type="catalytic activity">
    <reaction evidence="12">
        <text>2 a 1,2-diacyl-sn-glycero-3-phospho-(1'-sn-glycerol) = a cardiolipin + glycerol</text>
        <dbReference type="Rhea" id="RHEA:31451"/>
        <dbReference type="ChEBI" id="CHEBI:17754"/>
        <dbReference type="ChEBI" id="CHEBI:62237"/>
        <dbReference type="ChEBI" id="CHEBI:64716"/>
    </reaction>
</comment>
<feature type="active site" evidence="12">
    <location>
        <position position="409"/>
    </location>
</feature>
<dbReference type="NCBIfam" id="TIGR04265">
    <property type="entry name" value="bac_cardiolipin"/>
    <property type="match status" value="1"/>
</dbReference>
<dbReference type="Gene3D" id="3.30.870.10">
    <property type="entry name" value="Endonuclease Chain A"/>
    <property type="match status" value="2"/>
</dbReference>
<evidence type="ECO:0000256" key="2">
    <source>
        <dbReference type="ARBA" id="ARBA00022475"/>
    </source>
</evidence>
<dbReference type="PANTHER" id="PTHR21248">
    <property type="entry name" value="CARDIOLIPIN SYNTHASE"/>
    <property type="match status" value="1"/>
</dbReference>
<dbReference type="InterPro" id="IPR030874">
    <property type="entry name" value="Cardiolipin_synth_Firmi"/>
</dbReference>
<dbReference type="STRING" id="641691.SAMN05421636_105107"/>
<keyword evidence="9 12" id="KW-0472">Membrane</keyword>